<evidence type="ECO:0000313" key="2">
    <source>
        <dbReference type="EMBL" id="OWR52073.1"/>
    </source>
</evidence>
<evidence type="ECO:0000256" key="1">
    <source>
        <dbReference type="SAM" id="Phobius"/>
    </source>
</evidence>
<protein>
    <submittedName>
        <fullName evidence="2">Uncharacterized protein</fullName>
    </submittedName>
</protein>
<keyword evidence="3" id="KW-1185">Reference proteome</keyword>
<organism evidence="2 3">
    <name type="scientific">Danaus plexippus plexippus</name>
    <dbReference type="NCBI Taxonomy" id="278856"/>
    <lineage>
        <taxon>Eukaryota</taxon>
        <taxon>Metazoa</taxon>
        <taxon>Ecdysozoa</taxon>
        <taxon>Arthropoda</taxon>
        <taxon>Hexapoda</taxon>
        <taxon>Insecta</taxon>
        <taxon>Pterygota</taxon>
        <taxon>Neoptera</taxon>
        <taxon>Endopterygota</taxon>
        <taxon>Lepidoptera</taxon>
        <taxon>Glossata</taxon>
        <taxon>Ditrysia</taxon>
        <taxon>Papilionoidea</taxon>
        <taxon>Nymphalidae</taxon>
        <taxon>Danainae</taxon>
        <taxon>Danaini</taxon>
        <taxon>Danaina</taxon>
        <taxon>Danaus</taxon>
        <taxon>Danaus</taxon>
    </lineage>
</organism>
<reference evidence="2 3" key="1">
    <citation type="journal article" date="2011" name="Cell">
        <title>The monarch butterfly genome yields insights into long-distance migration.</title>
        <authorList>
            <person name="Zhan S."/>
            <person name="Merlin C."/>
            <person name="Boore J.L."/>
            <person name="Reppert S.M."/>
        </authorList>
    </citation>
    <scope>NUCLEOTIDE SEQUENCE [LARGE SCALE GENOMIC DNA]</scope>
    <source>
        <strain evidence="2">F-2</strain>
    </source>
</reference>
<dbReference type="KEGG" id="dpl:KGM_208194"/>
<comment type="caution">
    <text evidence="2">The sequence shown here is derived from an EMBL/GenBank/DDBJ whole genome shotgun (WGS) entry which is preliminary data.</text>
</comment>
<keyword evidence="1" id="KW-0812">Transmembrane</keyword>
<name>A0A212FED4_DANPL</name>
<dbReference type="Proteomes" id="UP000007151">
    <property type="component" value="Unassembled WGS sequence"/>
</dbReference>
<dbReference type="EMBL" id="AGBW02008963">
    <property type="protein sequence ID" value="OWR52073.1"/>
    <property type="molecule type" value="Genomic_DNA"/>
</dbReference>
<feature type="transmembrane region" description="Helical" evidence="1">
    <location>
        <begin position="71"/>
        <end position="96"/>
    </location>
</feature>
<gene>
    <name evidence="2" type="ORF">KGM_208194</name>
</gene>
<dbReference type="InParanoid" id="A0A212FED4"/>
<proteinExistence type="predicted"/>
<sequence length="97" mass="10912">MCECPSRCPRAQVTIEFVIHPEYERTPTEYLTLTVPVERRVFVCAHDDVTACDSANNAKGAAVTRPLHSTLLIHVTHTTVIGPLLFLLILEMFTLYL</sequence>
<keyword evidence="1" id="KW-0472">Membrane</keyword>
<dbReference type="AlphaFoldDB" id="A0A212FED4"/>
<accession>A0A212FED4</accession>
<evidence type="ECO:0000313" key="3">
    <source>
        <dbReference type="Proteomes" id="UP000007151"/>
    </source>
</evidence>
<keyword evidence="1" id="KW-1133">Transmembrane helix</keyword>